<dbReference type="EMBL" id="LCOA01000002">
    <property type="protein sequence ID" value="KKU70279.1"/>
    <property type="molecule type" value="Genomic_DNA"/>
</dbReference>
<dbReference type="Pfam" id="PF00535">
    <property type="entry name" value="Glycos_transf_2"/>
    <property type="match status" value="1"/>
</dbReference>
<keyword evidence="2" id="KW-0328">Glycosyltransferase</keyword>
<dbReference type="GO" id="GO:0016757">
    <property type="term" value="F:glycosyltransferase activity"/>
    <property type="evidence" value="ECO:0007669"/>
    <property type="project" value="UniProtKB-KW"/>
</dbReference>
<comment type="similarity">
    <text evidence="1">Belongs to the glycosyltransferase 2 family.</text>
</comment>
<dbReference type="PANTHER" id="PTHR43179">
    <property type="entry name" value="RHAMNOSYLTRANSFERASE WBBL"/>
    <property type="match status" value="1"/>
</dbReference>
<gene>
    <name evidence="5" type="ORF">UX92_C0002G0023</name>
</gene>
<accession>A0A0G1SLB1</accession>
<feature type="domain" description="Glycosyltransferase 2-like" evidence="4">
    <location>
        <begin position="6"/>
        <end position="159"/>
    </location>
</feature>
<keyword evidence="3 5" id="KW-0808">Transferase</keyword>
<dbReference type="InterPro" id="IPR029044">
    <property type="entry name" value="Nucleotide-diphossugar_trans"/>
</dbReference>
<proteinExistence type="inferred from homology"/>
<evidence type="ECO:0000259" key="4">
    <source>
        <dbReference type="Pfam" id="PF00535"/>
    </source>
</evidence>
<evidence type="ECO:0000256" key="3">
    <source>
        <dbReference type="ARBA" id="ARBA00022679"/>
    </source>
</evidence>
<protein>
    <submittedName>
        <fullName evidence="5">Glycosyl transferase, family 2</fullName>
    </submittedName>
</protein>
<evidence type="ECO:0000313" key="5">
    <source>
        <dbReference type="EMBL" id="KKU70279.1"/>
    </source>
</evidence>
<dbReference type="InterPro" id="IPR001173">
    <property type="entry name" value="Glyco_trans_2-like"/>
</dbReference>
<dbReference type="Proteomes" id="UP000034565">
    <property type="component" value="Unassembled WGS sequence"/>
</dbReference>
<dbReference type="SUPFAM" id="SSF53448">
    <property type="entry name" value="Nucleotide-diphospho-sugar transferases"/>
    <property type="match status" value="1"/>
</dbReference>
<dbReference type="AlphaFoldDB" id="A0A0G1SLB1"/>
<name>A0A0G1SLB1_9BACT</name>
<reference evidence="5 6" key="1">
    <citation type="journal article" date="2015" name="Nature">
        <title>rRNA introns, odd ribosomes, and small enigmatic genomes across a large radiation of phyla.</title>
        <authorList>
            <person name="Brown C.T."/>
            <person name="Hug L.A."/>
            <person name="Thomas B.C."/>
            <person name="Sharon I."/>
            <person name="Castelle C.J."/>
            <person name="Singh A."/>
            <person name="Wilkins M.J."/>
            <person name="Williams K.H."/>
            <person name="Banfield J.F."/>
        </authorList>
    </citation>
    <scope>NUCLEOTIDE SEQUENCE [LARGE SCALE GENOMIC DNA]</scope>
</reference>
<evidence type="ECO:0000313" key="6">
    <source>
        <dbReference type="Proteomes" id="UP000034565"/>
    </source>
</evidence>
<evidence type="ECO:0000256" key="2">
    <source>
        <dbReference type="ARBA" id="ARBA00022676"/>
    </source>
</evidence>
<evidence type="ECO:0000256" key="1">
    <source>
        <dbReference type="ARBA" id="ARBA00006739"/>
    </source>
</evidence>
<dbReference type="Gene3D" id="3.90.550.10">
    <property type="entry name" value="Spore Coat Polysaccharide Biosynthesis Protein SpsA, Chain A"/>
    <property type="match status" value="1"/>
</dbReference>
<organism evidence="5 6">
    <name type="scientific">Candidatus Amesbacteria bacterium GW2011_GWA1_47_20</name>
    <dbReference type="NCBI Taxonomy" id="1618354"/>
    <lineage>
        <taxon>Bacteria</taxon>
        <taxon>Candidatus Amesiibacteriota</taxon>
    </lineage>
</organism>
<dbReference type="PANTHER" id="PTHR43179:SF12">
    <property type="entry name" value="GALACTOFURANOSYLTRANSFERASE GLFT2"/>
    <property type="match status" value="1"/>
</dbReference>
<sequence>MDFKVSVVIPAFNGQRILAKNLPQVMKLEADEVIIVDDASTDNTVSFLSRNYSQIKLVRHFHNTRFPQTVNDGFRQATGDVVILLNQDASPHPDLLKNMLPHFKDKKLFSVTFNAQTQSWAKGSFKNGFLGFTNGEIDNKIHYSLWGSGGGAAFRKSIWKELGGLDTLFTPGYFEDLDIGFRAQKRGYLIIWEPKAIISHPHPESTYKKALPPNYLSLTFSLSQHLPALLARIFFHPGFIRPVLMALEHLPNIVRFRLSERSYLKVTDENLFAKFN</sequence>
<comment type="caution">
    <text evidence="5">The sequence shown here is derived from an EMBL/GenBank/DDBJ whole genome shotgun (WGS) entry which is preliminary data.</text>
</comment>